<evidence type="ECO:0000313" key="2">
    <source>
        <dbReference type="EMBL" id="NIH53272.1"/>
    </source>
</evidence>
<keyword evidence="3" id="KW-1185">Reference proteome</keyword>
<organism evidence="2 3">
    <name type="scientific">Lysinibacter cavernae</name>
    <dbReference type="NCBI Taxonomy" id="1640652"/>
    <lineage>
        <taxon>Bacteria</taxon>
        <taxon>Bacillati</taxon>
        <taxon>Actinomycetota</taxon>
        <taxon>Actinomycetes</taxon>
        <taxon>Micrococcales</taxon>
        <taxon>Microbacteriaceae</taxon>
        <taxon>Lysinibacter</taxon>
    </lineage>
</organism>
<dbReference type="InterPro" id="IPR011335">
    <property type="entry name" value="Restrct_endonuc-II-like"/>
</dbReference>
<name>A0A7X5TU53_9MICO</name>
<comment type="caution">
    <text evidence="2">The sequence shown here is derived from an EMBL/GenBank/DDBJ whole genome shotgun (WGS) entry which is preliminary data.</text>
</comment>
<dbReference type="RefSeq" id="WP_167148746.1">
    <property type="nucleotide sequence ID" value="NZ_JAAMOX010000001.1"/>
</dbReference>
<dbReference type="AlphaFoldDB" id="A0A7X5TU53"/>
<evidence type="ECO:0000259" key="1">
    <source>
        <dbReference type="Pfam" id="PF04480"/>
    </source>
</evidence>
<gene>
    <name evidence="2" type="ORF">FHX76_001140</name>
</gene>
<reference evidence="2 3" key="1">
    <citation type="submission" date="2020-02" db="EMBL/GenBank/DDBJ databases">
        <title>Sequencing the genomes of 1000 actinobacteria strains.</title>
        <authorList>
            <person name="Klenk H.-P."/>
        </authorList>
    </citation>
    <scope>NUCLEOTIDE SEQUENCE [LARGE SCALE GENOMIC DNA]</scope>
    <source>
        <strain evidence="2 3">DSM 27960</strain>
    </source>
</reference>
<protein>
    <recommendedName>
        <fullName evidence="1">DUF559 domain-containing protein</fullName>
    </recommendedName>
</protein>
<dbReference type="Gene3D" id="3.40.960.10">
    <property type="entry name" value="VSR Endonuclease"/>
    <property type="match status" value="1"/>
</dbReference>
<dbReference type="Pfam" id="PF04480">
    <property type="entry name" value="DUF559"/>
    <property type="match status" value="1"/>
</dbReference>
<proteinExistence type="predicted"/>
<dbReference type="EMBL" id="JAAMOX010000001">
    <property type="protein sequence ID" value="NIH53272.1"/>
    <property type="molecule type" value="Genomic_DNA"/>
</dbReference>
<accession>A0A7X5TU53</accession>
<feature type="domain" description="DUF559" evidence="1">
    <location>
        <begin position="273"/>
        <end position="336"/>
    </location>
</feature>
<dbReference type="InterPro" id="IPR007569">
    <property type="entry name" value="DUF559"/>
</dbReference>
<sequence>MTSSLPLPFNAKAFRIADALDAGIPGRRLDRNDLLRPYYGIRVARQPPNGRTAGTARSVEQTVELLASHYAPRLTPGQFFSHTTAAALWGIPLPKHAYTSRNETTQKRYQTTSGPSAGVPIHVSAGVPFRGPDTAGVVGHRLAEPLNSITRLAKDGLNLPVSAPTATWLQLFALDCGLTNDDLVAAADYLVRRPEFPQHGRPFTSIEELTVATQAYRGRGKRRAIAALAEIREGSDSRPESLLRLLLWRAGLPEPELNPVIAGANGIRIGRADLVYLPWKVIVEYDGDQHRRDTTQYEHDMTRLQDFHVSDWVVLRFRKTALFQTPQLVVHQVRAMLMRRGWTP</sequence>
<dbReference type="Proteomes" id="UP000541033">
    <property type="component" value="Unassembled WGS sequence"/>
</dbReference>
<evidence type="ECO:0000313" key="3">
    <source>
        <dbReference type="Proteomes" id="UP000541033"/>
    </source>
</evidence>
<dbReference type="SUPFAM" id="SSF52980">
    <property type="entry name" value="Restriction endonuclease-like"/>
    <property type="match status" value="1"/>
</dbReference>